<evidence type="ECO:0000256" key="4">
    <source>
        <dbReference type="ARBA" id="ARBA00023002"/>
    </source>
</evidence>
<dbReference type="PANTHER" id="PTHR11972">
    <property type="entry name" value="NADPH OXIDASE"/>
    <property type="match status" value="1"/>
</dbReference>
<dbReference type="CDD" id="cd09631">
    <property type="entry name" value="DOMON_DOH"/>
    <property type="match status" value="1"/>
</dbReference>
<protein>
    <submittedName>
        <fullName evidence="9">Predicted protein</fullName>
    </submittedName>
</protein>
<dbReference type="GeneID" id="8853140"/>
<feature type="transmembrane region" description="Helical" evidence="7">
    <location>
        <begin position="41"/>
        <end position="60"/>
    </location>
</feature>
<dbReference type="STRING" id="5762.D2VJS7"/>
<reference evidence="9 10" key="1">
    <citation type="journal article" date="2010" name="Cell">
        <title>The genome of Naegleria gruberi illuminates early eukaryotic versatility.</title>
        <authorList>
            <person name="Fritz-Laylin L.K."/>
            <person name="Prochnik S.E."/>
            <person name="Ginger M.L."/>
            <person name="Dacks J.B."/>
            <person name="Carpenter M.L."/>
            <person name="Field M.C."/>
            <person name="Kuo A."/>
            <person name="Paredez A."/>
            <person name="Chapman J."/>
            <person name="Pham J."/>
            <person name="Shu S."/>
            <person name="Neupane R."/>
            <person name="Cipriano M."/>
            <person name="Mancuso J."/>
            <person name="Tu H."/>
            <person name="Salamov A."/>
            <person name="Lindquist E."/>
            <person name="Shapiro H."/>
            <person name="Lucas S."/>
            <person name="Grigoriev I.V."/>
            <person name="Cande W.Z."/>
            <person name="Fulton C."/>
            <person name="Rokhsar D.S."/>
            <person name="Dawson S.C."/>
        </authorList>
    </citation>
    <scope>NUCLEOTIDE SEQUENCE [LARGE SCALE GENOMIC DNA]</scope>
    <source>
        <strain evidence="9 10">NEG-M</strain>
    </source>
</reference>
<evidence type="ECO:0000256" key="5">
    <source>
        <dbReference type="ARBA" id="ARBA00023136"/>
    </source>
</evidence>
<keyword evidence="3 7" id="KW-1133">Transmembrane helix</keyword>
<feature type="transmembrane region" description="Helical" evidence="7">
    <location>
        <begin position="364"/>
        <end position="385"/>
    </location>
</feature>
<feature type="transmembrane region" description="Helical" evidence="7">
    <location>
        <begin position="397"/>
        <end position="417"/>
    </location>
</feature>
<evidence type="ECO:0000256" key="6">
    <source>
        <dbReference type="SAM" id="MobiDB-lite"/>
    </source>
</evidence>
<dbReference type="Pfam" id="PF01794">
    <property type="entry name" value="Ferric_reduct"/>
    <property type="match status" value="1"/>
</dbReference>
<dbReference type="InterPro" id="IPR013121">
    <property type="entry name" value="Fe_red_NAD-bd_6"/>
</dbReference>
<feature type="transmembrane region" description="Helical" evidence="7">
    <location>
        <begin position="572"/>
        <end position="591"/>
    </location>
</feature>
<evidence type="ECO:0000256" key="1">
    <source>
        <dbReference type="ARBA" id="ARBA00004141"/>
    </source>
</evidence>
<dbReference type="SUPFAM" id="SSF52343">
    <property type="entry name" value="Ferredoxin reductase-like, C-terminal NADP-linked domain"/>
    <property type="match status" value="1"/>
</dbReference>
<sequence>MKRETFKVHAIQQGRRNNDSTPSSSYSEGFLKMKKNVNNSLMMLVALISIMLLLGFSQYVEALNGEGVDVSKCTYQSSVSLGSTMTLKWNVLKNPSDASNYILEFGLICTKAGYCSIGFDHPYGQGMQSIDTLFAFVSSGVANVQDCYCTNKHSIPTIDSNNGGSNDFLETNGGVVNGQYHYRWSRKMSTGDSQDATFKNSNVYVSWAYHSSSTSISSTHTDYGRNIAVNFLSNTPTETYVKGMINNGASILVAPLTHKFHLYALAIGIASLIMAGLIVTYLPTAFKSNIITHFLFYRKISKVIPYDFPLVSYVNQFLDLTIGEVLVIIVYLAMKVVWFVYGFLTQTDDSTAKKVASGFTQLIVFNYIFLFIPVTRYSVLQALFGISFERSIKFHKWIGVMVFLSATAHGIVEFIAYRDNIPYIFSVGDGFPLLGIIAWLTLGLLLLFSLEPIRRKLYELFLVFHIPLTFITVTFSIIHGEGWINLLPYMAFSLFLMVVDFLLRAIIGFGVPTKLVQISYDEDAEVTTCVFEKRFLTLFHNPNHAHFVFVYIPQVSIYQLHPMTIKDPKRTIVFIVAGIGATPANAILTALEDPKYNEPTPYKVFVNFTMRNEALLPHLTKIIQQKPNVESSFYITGSKSKSHNANQIEMLEKGRSTGIDHSNDRRFIKGSRPVYEEYLHKVKQYVAQSKSKPYVSVFACGPAAMMNAVHNAVISASDMDCRFELHKEEFEF</sequence>
<keyword evidence="5 7" id="KW-0472">Membrane</keyword>
<dbReference type="PROSITE" id="PS50836">
    <property type="entry name" value="DOMON"/>
    <property type="match status" value="1"/>
</dbReference>
<evidence type="ECO:0000313" key="10">
    <source>
        <dbReference type="Proteomes" id="UP000006671"/>
    </source>
</evidence>
<comment type="subcellular location">
    <subcellularLocation>
        <location evidence="1">Membrane</location>
        <topology evidence="1">Multi-pass membrane protein</topology>
    </subcellularLocation>
</comment>
<name>D2VJS7_NAEGR</name>
<dbReference type="InParanoid" id="D2VJS7"/>
<dbReference type="EMBL" id="GG738876">
    <property type="protein sequence ID" value="EFC43002.1"/>
    <property type="molecule type" value="Genomic_DNA"/>
</dbReference>
<accession>D2VJS7</accession>
<dbReference type="KEGG" id="ngr:NAEGRDRAFT_69147"/>
<feature type="transmembrane region" description="Helical" evidence="7">
    <location>
        <begin position="423"/>
        <end position="448"/>
    </location>
</feature>
<dbReference type="Pfam" id="PF03351">
    <property type="entry name" value="DOMON"/>
    <property type="match status" value="1"/>
</dbReference>
<dbReference type="Pfam" id="PF08030">
    <property type="entry name" value="NAD_binding_6"/>
    <property type="match status" value="1"/>
</dbReference>
<dbReference type="PANTHER" id="PTHR11972:SF69">
    <property type="entry name" value="FERRIC REDUCTION OXIDASE 6-RELATED"/>
    <property type="match status" value="1"/>
</dbReference>
<feature type="domain" description="DOMON" evidence="8">
    <location>
        <begin position="83"/>
        <end position="210"/>
    </location>
</feature>
<organism evidence="10">
    <name type="scientific">Naegleria gruberi</name>
    <name type="common">Amoeba</name>
    <dbReference type="NCBI Taxonomy" id="5762"/>
    <lineage>
        <taxon>Eukaryota</taxon>
        <taxon>Discoba</taxon>
        <taxon>Heterolobosea</taxon>
        <taxon>Tetramitia</taxon>
        <taxon>Eutetramitia</taxon>
        <taxon>Vahlkampfiidae</taxon>
        <taxon>Naegleria</taxon>
    </lineage>
</organism>
<feature type="transmembrane region" description="Helical" evidence="7">
    <location>
        <begin position="486"/>
        <end position="507"/>
    </location>
</feature>
<dbReference type="AlphaFoldDB" id="D2VJS7"/>
<dbReference type="Gene3D" id="3.40.50.80">
    <property type="entry name" value="Nucleotide-binding domain of ferredoxin-NADP reductase (FNR) module"/>
    <property type="match status" value="1"/>
</dbReference>
<feature type="transmembrane region" description="Helical" evidence="7">
    <location>
        <begin position="260"/>
        <end position="282"/>
    </location>
</feature>
<dbReference type="InterPro" id="IPR039261">
    <property type="entry name" value="FNR_nucleotide-bd"/>
</dbReference>
<dbReference type="RefSeq" id="XP_002675746.1">
    <property type="nucleotide sequence ID" value="XM_002675700.1"/>
</dbReference>
<evidence type="ECO:0000256" key="2">
    <source>
        <dbReference type="ARBA" id="ARBA00022692"/>
    </source>
</evidence>
<dbReference type="InterPro" id="IPR045266">
    <property type="entry name" value="DOH_DOMON"/>
</dbReference>
<evidence type="ECO:0000256" key="3">
    <source>
        <dbReference type="ARBA" id="ARBA00022989"/>
    </source>
</evidence>
<dbReference type="eggNOG" id="KOG0039">
    <property type="taxonomic scope" value="Eukaryota"/>
</dbReference>
<dbReference type="FunCoup" id="D2VJS7">
    <property type="interactions" value="177"/>
</dbReference>
<dbReference type="SMART" id="SM00664">
    <property type="entry name" value="DoH"/>
    <property type="match status" value="1"/>
</dbReference>
<proteinExistence type="predicted"/>
<feature type="region of interest" description="Disordered" evidence="6">
    <location>
        <begin position="1"/>
        <end position="25"/>
    </location>
</feature>
<dbReference type="Proteomes" id="UP000006671">
    <property type="component" value="Unassembled WGS sequence"/>
</dbReference>
<feature type="transmembrane region" description="Helical" evidence="7">
    <location>
        <begin position="325"/>
        <end position="344"/>
    </location>
</feature>
<evidence type="ECO:0000313" key="9">
    <source>
        <dbReference type="EMBL" id="EFC43002.1"/>
    </source>
</evidence>
<dbReference type="InterPro" id="IPR013130">
    <property type="entry name" value="Fe3_Rdtase_TM_dom"/>
</dbReference>
<dbReference type="GO" id="GO:0005886">
    <property type="term" value="C:plasma membrane"/>
    <property type="evidence" value="ECO:0007669"/>
    <property type="project" value="TreeGrafter"/>
</dbReference>
<dbReference type="OrthoDB" id="167398at2759"/>
<feature type="transmembrane region" description="Helical" evidence="7">
    <location>
        <begin position="460"/>
        <end position="480"/>
    </location>
</feature>
<evidence type="ECO:0000259" key="8">
    <source>
        <dbReference type="PROSITE" id="PS50836"/>
    </source>
</evidence>
<dbReference type="GO" id="GO:0016491">
    <property type="term" value="F:oxidoreductase activity"/>
    <property type="evidence" value="ECO:0007669"/>
    <property type="project" value="UniProtKB-KW"/>
</dbReference>
<keyword evidence="2 7" id="KW-0812">Transmembrane</keyword>
<dbReference type="InterPro" id="IPR005018">
    <property type="entry name" value="DOMON_domain"/>
</dbReference>
<keyword evidence="4" id="KW-0560">Oxidoreductase</keyword>
<dbReference type="InterPro" id="IPR050369">
    <property type="entry name" value="RBOH/FRE"/>
</dbReference>
<dbReference type="VEuPathDB" id="AmoebaDB:NAEGRDRAFT_69147"/>
<gene>
    <name evidence="9" type="ORF">NAEGRDRAFT_69147</name>
</gene>
<keyword evidence="10" id="KW-1185">Reference proteome</keyword>
<evidence type="ECO:0000256" key="7">
    <source>
        <dbReference type="SAM" id="Phobius"/>
    </source>
</evidence>